<evidence type="ECO:0000313" key="3">
    <source>
        <dbReference type="EMBL" id="KAJ7201805.1"/>
    </source>
</evidence>
<accession>A0AAD6V3E8</accession>
<organism evidence="3 4">
    <name type="scientific">Mycena pura</name>
    <dbReference type="NCBI Taxonomy" id="153505"/>
    <lineage>
        <taxon>Eukaryota</taxon>
        <taxon>Fungi</taxon>
        <taxon>Dikarya</taxon>
        <taxon>Basidiomycota</taxon>
        <taxon>Agaricomycotina</taxon>
        <taxon>Agaricomycetes</taxon>
        <taxon>Agaricomycetidae</taxon>
        <taxon>Agaricales</taxon>
        <taxon>Marasmiineae</taxon>
        <taxon>Mycenaceae</taxon>
        <taxon>Mycena</taxon>
    </lineage>
</organism>
<proteinExistence type="predicted"/>
<protein>
    <recommendedName>
        <fullName evidence="5">Transmembrane protein</fullName>
    </recommendedName>
</protein>
<name>A0AAD6V3E8_9AGAR</name>
<evidence type="ECO:0000313" key="4">
    <source>
        <dbReference type="Proteomes" id="UP001219525"/>
    </source>
</evidence>
<dbReference type="Gene3D" id="3.20.20.80">
    <property type="entry name" value="Glycosidases"/>
    <property type="match status" value="1"/>
</dbReference>
<gene>
    <name evidence="3" type="ORF">GGX14DRAFT_654998</name>
</gene>
<dbReference type="EMBL" id="JARJCW010000057">
    <property type="protein sequence ID" value="KAJ7201805.1"/>
    <property type="molecule type" value="Genomic_DNA"/>
</dbReference>
<keyword evidence="4" id="KW-1185">Reference proteome</keyword>
<evidence type="ECO:0000256" key="1">
    <source>
        <dbReference type="SAM" id="MobiDB-lite"/>
    </source>
</evidence>
<reference evidence="3" key="1">
    <citation type="submission" date="2023-03" db="EMBL/GenBank/DDBJ databases">
        <title>Massive genome expansion in bonnet fungi (Mycena s.s.) driven by repeated elements and novel gene families across ecological guilds.</title>
        <authorList>
            <consortium name="Lawrence Berkeley National Laboratory"/>
            <person name="Harder C.B."/>
            <person name="Miyauchi S."/>
            <person name="Viragh M."/>
            <person name="Kuo A."/>
            <person name="Thoen E."/>
            <person name="Andreopoulos B."/>
            <person name="Lu D."/>
            <person name="Skrede I."/>
            <person name="Drula E."/>
            <person name="Henrissat B."/>
            <person name="Morin E."/>
            <person name="Kohler A."/>
            <person name="Barry K."/>
            <person name="LaButti K."/>
            <person name="Morin E."/>
            <person name="Salamov A."/>
            <person name="Lipzen A."/>
            <person name="Mereny Z."/>
            <person name="Hegedus B."/>
            <person name="Baldrian P."/>
            <person name="Stursova M."/>
            <person name="Weitz H."/>
            <person name="Taylor A."/>
            <person name="Grigoriev I.V."/>
            <person name="Nagy L.G."/>
            <person name="Martin F."/>
            <person name="Kauserud H."/>
        </authorList>
    </citation>
    <scope>NUCLEOTIDE SEQUENCE</scope>
    <source>
        <strain evidence="3">9144</strain>
    </source>
</reference>
<feature type="region of interest" description="Disordered" evidence="1">
    <location>
        <begin position="333"/>
        <end position="364"/>
    </location>
</feature>
<comment type="caution">
    <text evidence="3">The sequence shown here is derived from an EMBL/GenBank/DDBJ whole genome shotgun (WGS) entry which is preliminary data.</text>
</comment>
<sequence>MATTHVRRTHTPVYEANVQPVDRQACLHRQTVTVPVQANRCLLQTFEWYVAEGGGIHWKRLEKLVPELASMRRPPRPQEPGKNSSLASKIPKRTTSLAVDAVLNRRFGADRIEIFAAVEVDNDDRTKEISDRYNIKVWIALRVYWYLLLHPPGGSKSDFQPDRDDTVCSSQSVVPITLSRAPLTRQPLVSTETAGDLTTLVAPMVRQKHLSANSESNLPDATVETTTTITPAGVTGATIAGAKTPSHKINGGAIAGGIVGVVIVVGAAVAFWCRFRRRHVPRPMLPTSTSSPLAEQLKVPSLTVTAGGQTVLAIGQPISRSVVETQEELLSKITGRRRRSQGVNGSDRDESGNQNAAGPAVGGSGLETQIRAMAESMALIATHLRMQSLADEQPPVYTTV</sequence>
<evidence type="ECO:0008006" key="5">
    <source>
        <dbReference type="Google" id="ProtNLM"/>
    </source>
</evidence>
<keyword evidence="2" id="KW-0472">Membrane</keyword>
<feature type="compositionally biased region" description="Polar residues" evidence="1">
    <location>
        <begin position="81"/>
        <end position="90"/>
    </location>
</feature>
<dbReference type="Proteomes" id="UP001219525">
    <property type="component" value="Unassembled WGS sequence"/>
</dbReference>
<evidence type="ECO:0000256" key="2">
    <source>
        <dbReference type="SAM" id="Phobius"/>
    </source>
</evidence>
<dbReference type="AlphaFoldDB" id="A0AAD6V3E8"/>
<keyword evidence="2" id="KW-0812">Transmembrane</keyword>
<keyword evidence="2" id="KW-1133">Transmembrane helix</keyword>
<dbReference type="Gene3D" id="2.40.30.140">
    <property type="match status" value="1"/>
</dbReference>
<feature type="region of interest" description="Disordered" evidence="1">
    <location>
        <begin position="71"/>
        <end position="90"/>
    </location>
</feature>
<feature type="transmembrane region" description="Helical" evidence="2">
    <location>
        <begin position="253"/>
        <end position="275"/>
    </location>
</feature>